<keyword evidence="3" id="KW-1185">Reference proteome</keyword>
<protein>
    <submittedName>
        <fullName evidence="2">Uncharacterized protein</fullName>
    </submittedName>
</protein>
<dbReference type="EMBL" id="BPLR01005328">
    <property type="protein sequence ID" value="GIY01503.1"/>
    <property type="molecule type" value="Genomic_DNA"/>
</dbReference>
<gene>
    <name evidence="2" type="ORF">CEXT_401211</name>
</gene>
<feature type="region of interest" description="Disordered" evidence="1">
    <location>
        <begin position="1"/>
        <end position="26"/>
    </location>
</feature>
<dbReference type="AlphaFoldDB" id="A0AAV4Q254"/>
<comment type="caution">
    <text evidence="2">The sequence shown here is derived from an EMBL/GenBank/DDBJ whole genome shotgun (WGS) entry which is preliminary data.</text>
</comment>
<dbReference type="Proteomes" id="UP001054945">
    <property type="component" value="Unassembled WGS sequence"/>
</dbReference>
<evidence type="ECO:0000256" key="1">
    <source>
        <dbReference type="SAM" id="MobiDB-lite"/>
    </source>
</evidence>
<feature type="compositionally biased region" description="Polar residues" evidence="1">
    <location>
        <begin position="7"/>
        <end position="26"/>
    </location>
</feature>
<organism evidence="2 3">
    <name type="scientific">Caerostris extrusa</name>
    <name type="common">Bark spider</name>
    <name type="synonym">Caerostris bankana</name>
    <dbReference type="NCBI Taxonomy" id="172846"/>
    <lineage>
        <taxon>Eukaryota</taxon>
        <taxon>Metazoa</taxon>
        <taxon>Ecdysozoa</taxon>
        <taxon>Arthropoda</taxon>
        <taxon>Chelicerata</taxon>
        <taxon>Arachnida</taxon>
        <taxon>Araneae</taxon>
        <taxon>Araneomorphae</taxon>
        <taxon>Entelegynae</taxon>
        <taxon>Araneoidea</taxon>
        <taxon>Araneidae</taxon>
        <taxon>Caerostris</taxon>
    </lineage>
</organism>
<proteinExistence type="predicted"/>
<name>A0AAV4Q254_CAEEX</name>
<accession>A0AAV4Q254</accession>
<evidence type="ECO:0000313" key="2">
    <source>
        <dbReference type="EMBL" id="GIY01503.1"/>
    </source>
</evidence>
<evidence type="ECO:0000313" key="3">
    <source>
        <dbReference type="Proteomes" id="UP001054945"/>
    </source>
</evidence>
<reference evidence="2 3" key="1">
    <citation type="submission" date="2021-06" db="EMBL/GenBank/DDBJ databases">
        <title>Caerostris extrusa draft genome.</title>
        <authorList>
            <person name="Kono N."/>
            <person name="Arakawa K."/>
        </authorList>
    </citation>
    <scope>NUCLEOTIDE SEQUENCE [LARGE SCALE GENOMIC DNA]</scope>
</reference>
<sequence>MLFSKKLTLSSNSEDFPNSTTASCENTSNSLLCPKTFGSFYVRRRTQKNTLEQFPKRANNMAPEAFETEAWLLTNESAGAPNDNAGRCQTGIC</sequence>